<accession>A0ABU2XYI2</accession>
<reference evidence="6" key="1">
    <citation type="submission" date="2024-05" db="EMBL/GenBank/DDBJ databases">
        <title>30 novel species of actinomycetes from the DSMZ collection.</title>
        <authorList>
            <person name="Nouioui I."/>
        </authorList>
    </citation>
    <scope>NUCLEOTIDE SEQUENCE</scope>
    <source>
        <strain evidence="6">DSM 41529</strain>
    </source>
</reference>
<feature type="domain" description="Carboxylesterase type B" evidence="5">
    <location>
        <begin position="21"/>
        <end position="151"/>
    </location>
</feature>
<evidence type="ECO:0000256" key="3">
    <source>
        <dbReference type="ARBA" id="ARBA00022801"/>
    </source>
</evidence>
<dbReference type="PROSITE" id="PS00122">
    <property type="entry name" value="CARBOXYLESTERASE_B_1"/>
    <property type="match status" value="1"/>
</dbReference>
<dbReference type="PROSITE" id="PS01173">
    <property type="entry name" value="LIPASE_GDXG_HIS"/>
    <property type="match status" value="1"/>
</dbReference>
<keyword evidence="7" id="KW-1185">Reference proteome</keyword>
<evidence type="ECO:0000313" key="6">
    <source>
        <dbReference type="EMBL" id="MDT0550988.1"/>
    </source>
</evidence>
<protein>
    <recommendedName>
        <fullName evidence="4">Carboxylic ester hydrolase</fullName>
        <ecNumber evidence="4">3.1.1.-</ecNumber>
    </recommendedName>
</protein>
<dbReference type="PROSITE" id="PS00941">
    <property type="entry name" value="CARBOXYLESTERASE_B_2"/>
    <property type="match status" value="1"/>
</dbReference>
<evidence type="ECO:0000256" key="1">
    <source>
        <dbReference type="ARBA" id="ARBA00005964"/>
    </source>
</evidence>
<dbReference type="EMBL" id="JAVRFD010000648">
    <property type="protein sequence ID" value="MDT0550988.1"/>
    <property type="molecule type" value="Genomic_DNA"/>
</dbReference>
<dbReference type="RefSeq" id="WP_311731345.1">
    <property type="nucleotide sequence ID" value="NZ_JAVRFD010000648.1"/>
</dbReference>
<dbReference type="PANTHER" id="PTHR11559">
    <property type="entry name" value="CARBOXYLESTERASE"/>
    <property type="match status" value="1"/>
</dbReference>
<evidence type="ECO:0000313" key="7">
    <source>
        <dbReference type="Proteomes" id="UP001180754"/>
    </source>
</evidence>
<gene>
    <name evidence="6" type="ORF">RND15_51410</name>
</gene>
<evidence type="ECO:0000259" key="5">
    <source>
        <dbReference type="Pfam" id="PF00135"/>
    </source>
</evidence>
<keyword evidence="3 4" id="KW-0378">Hydrolase</keyword>
<dbReference type="Pfam" id="PF00135">
    <property type="entry name" value="COesterase"/>
    <property type="match status" value="1"/>
</dbReference>
<proteinExistence type="inferred from homology"/>
<name>A0ABU2XYI2_9ACTN</name>
<dbReference type="InterPro" id="IPR050309">
    <property type="entry name" value="Type-B_Carboxylest/Lipase"/>
</dbReference>
<dbReference type="Gene3D" id="3.40.50.1820">
    <property type="entry name" value="alpha/beta hydrolase"/>
    <property type="match status" value="1"/>
</dbReference>
<comment type="caution">
    <text evidence="6">The sequence shown here is derived from an EMBL/GenBank/DDBJ whole genome shotgun (WGS) entry which is preliminary data.</text>
</comment>
<feature type="non-terminal residue" evidence="6">
    <location>
        <position position="1"/>
    </location>
</feature>
<evidence type="ECO:0000256" key="2">
    <source>
        <dbReference type="ARBA" id="ARBA00010515"/>
    </source>
</evidence>
<sequence>CHGFGYCAPQQNRYTLVGLGKHQPMSEDCLTLNVVAPEKPPRTRGAEKDDADGPLPVMFFVHGGGYIMGSSATPIYDGAALARRGCVFVSVNYRLGMLGCVELSSLSTPEHPIEDNLFLRDLVLALRWVRDNIAVFGGDPDNVTIFGESAG</sequence>
<dbReference type="InterPro" id="IPR029058">
    <property type="entry name" value="AB_hydrolase_fold"/>
</dbReference>
<dbReference type="EC" id="3.1.1.-" evidence="4"/>
<dbReference type="InterPro" id="IPR002018">
    <property type="entry name" value="CarbesteraseB"/>
</dbReference>
<comment type="similarity">
    <text evidence="2">Belongs to the 'GDXG' lipolytic enzyme family.</text>
</comment>
<feature type="non-terminal residue" evidence="6">
    <location>
        <position position="151"/>
    </location>
</feature>
<comment type="similarity">
    <text evidence="1 4">Belongs to the type-B carboxylesterase/lipase family.</text>
</comment>
<dbReference type="InterPro" id="IPR002168">
    <property type="entry name" value="Lipase_GDXG_HIS_AS"/>
</dbReference>
<dbReference type="InterPro" id="IPR019819">
    <property type="entry name" value="Carboxylesterase_B_CS"/>
</dbReference>
<evidence type="ECO:0000256" key="4">
    <source>
        <dbReference type="RuleBase" id="RU361235"/>
    </source>
</evidence>
<dbReference type="SUPFAM" id="SSF53474">
    <property type="entry name" value="alpha/beta-Hydrolases"/>
    <property type="match status" value="1"/>
</dbReference>
<organism evidence="6 7">
    <name type="scientific">Streptomyces lonegramiae</name>
    <dbReference type="NCBI Taxonomy" id="3075524"/>
    <lineage>
        <taxon>Bacteria</taxon>
        <taxon>Bacillati</taxon>
        <taxon>Actinomycetota</taxon>
        <taxon>Actinomycetes</taxon>
        <taxon>Kitasatosporales</taxon>
        <taxon>Streptomycetaceae</taxon>
        <taxon>Streptomyces</taxon>
    </lineage>
</organism>
<dbReference type="Proteomes" id="UP001180754">
    <property type="component" value="Unassembled WGS sequence"/>
</dbReference>
<dbReference type="InterPro" id="IPR019826">
    <property type="entry name" value="Carboxylesterase_B_AS"/>
</dbReference>